<dbReference type="InterPro" id="IPR015927">
    <property type="entry name" value="Peptidase_S24_S26A/B/C"/>
</dbReference>
<dbReference type="GO" id="GO:0004252">
    <property type="term" value="F:serine-type endopeptidase activity"/>
    <property type="evidence" value="ECO:0007669"/>
    <property type="project" value="InterPro"/>
</dbReference>
<evidence type="ECO:0000256" key="1">
    <source>
        <dbReference type="ARBA" id="ARBA00007484"/>
    </source>
</evidence>
<keyword evidence="11" id="KW-0742">SOS response</keyword>
<dbReference type="PANTHER" id="PTHR33516:SF2">
    <property type="entry name" value="LEXA REPRESSOR-RELATED"/>
    <property type="match status" value="1"/>
</dbReference>
<dbReference type="GO" id="GO:0006281">
    <property type="term" value="P:DNA repair"/>
    <property type="evidence" value="ECO:0007669"/>
    <property type="project" value="UniProtKB-KW"/>
</dbReference>
<dbReference type="InterPro" id="IPR006200">
    <property type="entry name" value="LexA"/>
</dbReference>
<dbReference type="InterPro" id="IPR039418">
    <property type="entry name" value="LexA-like"/>
</dbReference>
<protein>
    <submittedName>
        <fullName evidence="14">Repressor LexA</fullName>
    </submittedName>
</protein>
<evidence type="ECO:0000256" key="4">
    <source>
        <dbReference type="ARBA" id="ARBA00022763"/>
    </source>
</evidence>
<dbReference type="Proteomes" id="UP000230859">
    <property type="component" value="Unassembled WGS sequence"/>
</dbReference>
<dbReference type="NCBIfam" id="TIGR00498">
    <property type="entry name" value="lexA"/>
    <property type="match status" value="1"/>
</dbReference>
<dbReference type="InterPro" id="IPR036388">
    <property type="entry name" value="WH-like_DNA-bd_sf"/>
</dbReference>
<dbReference type="InterPro" id="IPR006197">
    <property type="entry name" value="Peptidase_S24_LexA"/>
</dbReference>
<dbReference type="SUPFAM" id="SSF51306">
    <property type="entry name" value="LexA/Signal peptidase"/>
    <property type="match status" value="1"/>
</dbReference>
<name>A0A2H0LT25_9BACT</name>
<gene>
    <name evidence="14" type="primary">lexA</name>
    <name evidence="14" type="ORF">COV74_00145</name>
</gene>
<keyword evidence="3" id="KW-0235">DNA replication</keyword>
<keyword evidence="6 12" id="KW-0068">Autocatalytic cleavage</keyword>
<evidence type="ECO:0000256" key="8">
    <source>
        <dbReference type="ARBA" id="ARBA00023125"/>
    </source>
</evidence>
<accession>A0A2H0LT25</accession>
<keyword evidence="5 12" id="KW-0378">Hydrolase</keyword>
<dbReference type="PRINTS" id="PR00726">
    <property type="entry name" value="LEXASERPTASE"/>
</dbReference>
<dbReference type="CDD" id="cd06529">
    <property type="entry name" value="S24_LexA-like"/>
    <property type="match status" value="1"/>
</dbReference>
<evidence type="ECO:0000256" key="11">
    <source>
        <dbReference type="ARBA" id="ARBA00023236"/>
    </source>
</evidence>
<keyword evidence="9" id="KW-0804">Transcription</keyword>
<keyword evidence="7" id="KW-0805">Transcription regulation</keyword>
<dbReference type="NCBIfam" id="NF007621">
    <property type="entry name" value="PRK10276.1"/>
    <property type="match status" value="1"/>
</dbReference>
<dbReference type="EMBL" id="PCVY01000003">
    <property type="protein sequence ID" value="PIQ87516.1"/>
    <property type="molecule type" value="Genomic_DNA"/>
</dbReference>
<dbReference type="GO" id="GO:0006260">
    <property type="term" value="P:DNA replication"/>
    <property type="evidence" value="ECO:0007669"/>
    <property type="project" value="UniProtKB-KW"/>
</dbReference>
<keyword evidence="2" id="KW-0678">Repressor</keyword>
<dbReference type="AlphaFoldDB" id="A0A2H0LT25"/>
<dbReference type="Gene3D" id="1.10.10.10">
    <property type="entry name" value="Winged helix-like DNA-binding domain superfamily/Winged helix DNA-binding domain"/>
    <property type="match status" value="1"/>
</dbReference>
<evidence type="ECO:0000256" key="3">
    <source>
        <dbReference type="ARBA" id="ARBA00022705"/>
    </source>
</evidence>
<evidence type="ECO:0000256" key="12">
    <source>
        <dbReference type="RuleBase" id="RU003991"/>
    </source>
</evidence>
<comment type="similarity">
    <text evidence="1 12">Belongs to the peptidase S24 family.</text>
</comment>
<evidence type="ECO:0000259" key="13">
    <source>
        <dbReference type="Pfam" id="PF00717"/>
    </source>
</evidence>
<dbReference type="GO" id="GO:0003677">
    <property type="term" value="F:DNA binding"/>
    <property type="evidence" value="ECO:0007669"/>
    <property type="project" value="UniProtKB-KW"/>
</dbReference>
<feature type="domain" description="Peptidase S24/S26A/S26B/S26C" evidence="13">
    <location>
        <begin position="75"/>
        <end position="187"/>
    </location>
</feature>
<evidence type="ECO:0000313" key="14">
    <source>
        <dbReference type="EMBL" id="PIQ87516.1"/>
    </source>
</evidence>
<reference evidence="14 15" key="1">
    <citation type="submission" date="2017-09" db="EMBL/GenBank/DDBJ databases">
        <title>Depth-based differentiation of microbial function through sediment-hosted aquifers and enrichment of novel symbionts in the deep terrestrial subsurface.</title>
        <authorList>
            <person name="Probst A.J."/>
            <person name="Ladd B."/>
            <person name="Jarett J.K."/>
            <person name="Geller-Mcgrath D.E."/>
            <person name="Sieber C.M."/>
            <person name="Emerson J.B."/>
            <person name="Anantharaman K."/>
            <person name="Thomas B.C."/>
            <person name="Malmstrom R."/>
            <person name="Stieglmeier M."/>
            <person name="Klingl A."/>
            <person name="Woyke T."/>
            <person name="Ryan C.M."/>
            <person name="Banfield J.F."/>
        </authorList>
    </citation>
    <scope>NUCLEOTIDE SEQUENCE [LARGE SCALE GENOMIC DNA]</scope>
    <source>
        <strain evidence="14">CG11_big_fil_rev_8_21_14_0_20_45_26</strain>
    </source>
</reference>
<evidence type="ECO:0000256" key="6">
    <source>
        <dbReference type="ARBA" id="ARBA00022813"/>
    </source>
</evidence>
<dbReference type="InterPro" id="IPR036286">
    <property type="entry name" value="LexA/Signal_pep-like_sf"/>
</dbReference>
<dbReference type="GO" id="GO:0009432">
    <property type="term" value="P:SOS response"/>
    <property type="evidence" value="ECO:0007669"/>
    <property type="project" value="UniProtKB-KW"/>
</dbReference>
<evidence type="ECO:0000256" key="9">
    <source>
        <dbReference type="ARBA" id="ARBA00023163"/>
    </source>
</evidence>
<keyword evidence="4" id="KW-0227">DNA damage</keyword>
<dbReference type="Gene3D" id="2.10.109.10">
    <property type="entry name" value="Umud Fragment, subunit A"/>
    <property type="match status" value="1"/>
</dbReference>
<dbReference type="InterPro" id="IPR050077">
    <property type="entry name" value="LexA_repressor"/>
</dbReference>
<evidence type="ECO:0000313" key="15">
    <source>
        <dbReference type="Proteomes" id="UP000230859"/>
    </source>
</evidence>
<evidence type="ECO:0000256" key="2">
    <source>
        <dbReference type="ARBA" id="ARBA00022491"/>
    </source>
</evidence>
<dbReference type="PANTHER" id="PTHR33516">
    <property type="entry name" value="LEXA REPRESSOR"/>
    <property type="match status" value="1"/>
</dbReference>
<evidence type="ECO:0000256" key="5">
    <source>
        <dbReference type="ARBA" id="ARBA00022801"/>
    </source>
</evidence>
<proteinExistence type="inferred from homology"/>
<keyword evidence="10" id="KW-0234">DNA repair</keyword>
<organism evidence="14 15">
    <name type="scientific">Candidatus Abzuiibacterium crystallinum</name>
    <dbReference type="NCBI Taxonomy" id="1974748"/>
    <lineage>
        <taxon>Bacteria</taxon>
        <taxon>Pseudomonadati</taxon>
        <taxon>Candidatus Omnitrophota</taxon>
        <taxon>Candidatus Abzuiibacterium</taxon>
    </lineage>
</organism>
<dbReference type="GO" id="GO:0045892">
    <property type="term" value="P:negative regulation of DNA-templated transcription"/>
    <property type="evidence" value="ECO:0007669"/>
    <property type="project" value="InterPro"/>
</dbReference>
<comment type="caution">
    <text evidence="14">The sequence shown here is derived from an EMBL/GenBank/DDBJ whole genome shotgun (WGS) entry which is preliminary data.</text>
</comment>
<dbReference type="Pfam" id="PF00717">
    <property type="entry name" value="Peptidase_S24"/>
    <property type="match status" value="1"/>
</dbReference>
<evidence type="ECO:0000256" key="10">
    <source>
        <dbReference type="ARBA" id="ARBA00023204"/>
    </source>
</evidence>
<evidence type="ECO:0000256" key="7">
    <source>
        <dbReference type="ARBA" id="ARBA00023015"/>
    </source>
</evidence>
<keyword evidence="8" id="KW-0238">DNA-binding</keyword>
<sequence length="197" mass="22198">MRRRINFELVVSKIRTFHIRQKRLPSFSELQALLGYASKGGVQRLVNHLVERRIVEKDKTGRLIPGRFLEGGFKLLGSVQAGFPSPAEEELIDVISLDEFLVQKKEASFLVKVTGDSMIEEGIKPGDIVIVEKGKDPKHGDIVIAQVDGEWTMKYYMKHGKEIVLKAANRKYSPIKPKNELVVGGVVVACIRKYAKR</sequence>